<evidence type="ECO:0000256" key="5">
    <source>
        <dbReference type="ARBA" id="ARBA00023239"/>
    </source>
</evidence>
<dbReference type="InterPro" id="IPR036398">
    <property type="entry name" value="CA_dom_sf"/>
</dbReference>
<evidence type="ECO:0000313" key="9">
    <source>
        <dbReference type="Proteomes" id="UP000326671"/>
    </source>
</evidence>
<dbReference type="InterPro" id="IPR001148">
    <property type="entry name" value="CA_dom"/>
</dbReference>
<sequence length="303" mass="34340">MTCVAIKWIPAQKEDYTVKEKITHLFFVLLLSSFLLTACTEQTVPITENSYDVKVEQTASHVETEVKEANGSHAEEWSYEGKTGPEHWGGLNSVYSACSKGKEQSPINIESSHIKNPDATETEDITIHYEPILYTIENTGYTIQANPITRRNILGLNGKEYALEQFHFHTPSEHQFNGKSFPMEMHLVHKDPYGKLAVLGIMIHEGNENEKLAPAWNVLPKKESEKAIVKEPIDLNALLPQNKTAFHYKGSLTTPPCTEGVKWVVLEQPIYMSTNQIQAFKTIFPDNHRPVQPINEREVIKND</sequence>
<keyword evidence="4" id="KW-0862">Zinc</keyword>
<evidence type="ECO:0000256" key="2">
    <source>
        <dbReference type="ARBA" id="ARBA00012925"/>
    </source>
</evidence>
<comment type="similarity">
    <text evidence="1">Belongs to the alpha-carbonic anhydrase family.</text>
</comment>
<protein>
    <recommendedName>
        <fullName evidence="2">carbonic anhydrase</fullName>
        <ecNumber evidence="2">4.2.1.1</ecNumber>
    </recommendedName>
</protein>
<evidence type="ECO:0000256" key="6">
    <source>
        <dbReference type="ARBA" id="ARBA00048348"/>
    </source>
</evidence>
<dbReference type="PANTHER" id="PTHR18952:SF265">
    <property type="entry name" value="CARBONIC ANHYDRASE"/>
    <property type="match status" value="1"/>
</dbReference>
<keyword evidence="5" id="KW-0456">Lyase</keyword>
<name>A0A5J5HQ48_9BACI</name>
<dbReference type="InterPro" id="IPR023561">
    <property type="entry name" value="Carbonic_anhydrase_a-class"/>
</dbReference>
<keyword evidence="3" id="KW-0479">Metal-binding</keyword>
<comment type="caution">
    <text evidence="8">The sequence shown here is derived from an EMBL/GenBank/DDBJ whole genome shotgun (WGS) entry which is preliminary data.</text>
</comment>
<dbReference type="OrthoDB" id="5327615at2"/>
<reference evidence="8 9" key="1">
    <citation type="submission" date="2019-09" db="EMBL/GenBank/DDBJ databases">
        <title>Whole genome sequences of isolates from the Mars Exploration Rovers.</title>
        <authorList>
            <person name="Seuylemezian A."/>
            <person name="Vaishampayan P."/>
        </authorList>
    </citation>
    <scope>NUCLEOTIDE SEQUENCE [LARGE SCALE GENOMIC DNA]</scope>
    <source>
        <strain evidence="8 9">MER_TA_151</strain>
    </source>
</reference>
<organism evidence="8 9">
    <name type="scientific">Niallia endozanthoxylica</name>
    <dbReference type="NCBI Taxonomy" id="2036016"/>
    <lineage>
        <taxon>Bacteria</taxon>
        <taxon>Bacillati</taxon>
        <taxon>Bacillota</taxon>
        <taxon>Bacilli</taxon>
        <taxon>Bacillales</taxon>
        <taxon>Bacillaceae</taxon>
        <taxon>Niallia</taxon>
    </lineage>
</organism>
<evidence type="ECO:0000259" key="7">
    <source>
        <dbReference type="PROSITE" id="PS51144"/>
    </source>
</evidence>
<dbReference type="InterPro" id="IPR041891">
    <property type="entry name" value="Alpha_CA_prokaryot-like"/>
</dbReference>
<evidence type="ECO:0000256" key="4">
    <source>
        <dbReference type="ARBA" id="ARBA00022833"/>
    </source>
</evidence>
<dbReference type="CDD" id="cd03124">
    <property type="entry name" value="alpha_CA_prokaryotic_like"/>
    <property type="match status" value="1"/>
</dbReference>
<dbReference type="GO" id="GO:0004089">
    <property type="term" value="F:carbonate dehydratase activity"/>
    <property type="evidence" value="ECO:0007669"/>
    <property type="project" value="UniProtKB-EC"/>
</dbReference>
<evidence type="ECO:0000256" key="1">
    <source>
        <dbReference type="ARBA" id="ARBA00010718"/>
    </source>
</evidence>
<evidence type="ECO:0000313" key="8">
    <source>
        <dbReference type="EMBL" id="KAA9021599.1"/>
    </source>
</evidence>
<dbReference type="PROSITE" id="PS51144">
    <property type="entry name" value="ALPHA_CA_2"/>
    <property type="match status" value="1"/>
</dbReference>
<dbReference type="Gene3D" id="3.10.200.10">
    <property type="entry name" value="Alpha carbonic anhydrase"/>
    <property type="match status" value="1"/>
</dbReference>
<gene>
    <name evidence="8" type="ORF">F4V44_16560</name>
</gene>
<accession>A0A5J5HQ48</accession>
<evidence type="ECO:0000256" key="3">
    <source>
        <dbReference type="ARBA" id="ARBA00022723"/>
    </source>
</evidence>
<dbReference type="EC" id="4.2.1.1" evidence="2"/>
<proteinExistence type="inferred from homology"/>
<dbReference type="AlphaFoldDB" id="A0A5J5HQ48"/>
<dbReference type="Proteomes" id="UP000326671">
    <property type="component" value="Unassembled WGS sequence"/>
</dbReference>
<comment type="catalytic activity">
    <reaction evidence="6">
        <text>hydrogencarbonate + H(+) = CO2 + H2O</text>
        <dbReference type="Rhea" id="RHEA:10748"/>
        <dbReference type="ChEBI" id="CHEBI:15377"/>
        <dbReference type="ChEBI" id="CHEBI:15378"/>
        <dbReference type="ChEBI" id="CHEBI:16526"/>
        <dbReference type="ChEBI" id="CHEBI:17544"/>
        <dbReference type="EC" id="4.2.1.1"/>
    </reaction>
</comment>
<dbReference type="SUPFAM" id="SSF51069">
    <property type="entry name" value="Carbonic anhydrase"/>
    <property type="match status" value="1"/>
</dbReference>
<dbReference type="EMBL" id="VYKL01000026">
    <property type="protein sequence ID" value="KAA9021599.1"/>
    <property type="molecule type" value="Genomic_DNA"/>
</dbReference>
<dbReference type="SMART" id="SM01057">
    <property type="entry name" value="Carb_anhydrase"/>
    <property type="match status" value="1"/>
</dbReference>
<dbReference type="GO" id="GO:0008270">
    <property type="term" value="F:zinc ion binding"/>
    <property type="evidence" value="ECO:0007669"/>
    <property type="project" value="InterPro"/>
</dbReference>
<dbReference type="Pfam" id="PF00194">
    <property type="entry name" value="Carb_anhydrase"/>
    <property type="match status" value="1"/>
</dbReference>
<feature type="domain" description="Alpha-carbonic anhydrase" evidence="7">
    <location>
        <begin position="75"/>
        <end position="303"/>
    </location>
</feature>
<dbReference type="PANTHER" id="PTHR18952">
    <property type="entry name" value="CARBONIC ANHYDRASE"/>
    <property type="match status" value="1"/>
</dbReference>
<keyword evidence="9" id="KW-1185">Reference proteome</keyword>